<reference evidence="2 3" key="1">
    <citation type="submission" date="2024-02" db="EMBL/GenBank/DDBJ databases">
        <title>De novo assembly and annotation of 12 fungi associated with fruit tree decline syndrome in Ontario, Canada.</title>
        <authorList>
            <person name="Sulman M."/>
            <person name="Ellouze W."/>
            <person name="Ilyukhin E."/>
        </authorList>
    </citation>
    <scope>NUCLEOTIDE SEQUENCE [LARGE SCALE GENOMIC DNA]</scope>
    <source>
        <strain evidence="2 3">M11/M66-122</strain>
    </source>
</reference>
<organism evidence="2 3">
    <name type="scientific">Diatrype stigma</name>
    <dbReference type="NCBI Taxonomy" id="117547"/>
    <lineage>
        <taxon>Eukaryota</taxon>
        <taxon>Fungi</taxon>
        <taxon>Dikarya</taxon>
        <taxon>Ascomycota</taxon>
        <taxon>Pezizomycotina</taxon>
        <taxon>Sordariomycetes</taxon>
        <taxon>Xylariomycetidae</taxon>
        <taxon>Xylariales</taxon>
        <taxon>Diatrypaceae</taxon>
        <taxon>Diatrype</taxon>
    </lineage>
</organism>
<name>A0AAN9YN18_9PEZI</name>
<accession>A0AAN9YN18</accession>
<proteinExistence type="predicted"/>
<evidence type="ECO:0000256" key="1">
    <source>
        <dbReference type="SAM" id="MobiDB-lite"/>
    </source>
</evidence>
<comment type="caution">
    <text evidence="2">The sequence shown here is derived from an EMBL/GenBank/DDBJ whole genome shotgun (WGS) entry which is preliminary data.</text>
</comment>
<sequence length="401" mass="44906">MASKGAAGIDVFRVEPNHPPRAILVEMEKAERNYDVIMSTAEAMIRGSLLFHDLKDPSSMIKPLRELVGQLKNVLAFIRRDLKASHPTLDVDPRQIAPATHPKPTIVPNDFKTQQTLCPLVLFFRIIAQGLSSYRLKVRENSWGPIRPLHDLLLGLQNHIQISEPDGEPAFWPGLSSCIMFHEQDSMFSIASSTPKYRLLRGLFSLARIIRKDNISRLRTRAGPKDKVAISNMERLCKQVARDRANNVFQNNPDNRTRVEGIGATFNPSGQYMPACFLDFWRFDMPRPTAAQVAEAEGVAGRAIYGVDTCAEWELWMIKIAKLKIMPGAVLRHHPLIQARETYPPRTQNGKPASSPGRRTASPQAPSWAPPPPSRQNAPAPAPRPVPQPVPQHRHEPLELS</sequence>
<dbReference type="AlphaFoldDB" id="A0AAN9YN18"/>
<evidence type="ECO:0000313" key="3">
    <source>
        <dbReference type="Proteomes" id="UP001320420"/>
    </source>
</evidence>
<feature type="region of interest" description="Disordered" evidence="1">
    <location>
        <begin position="339"/>
        <end position="401"/>
    </location>
</feature>
<dbReference type="EMBL" id="JAKJXP020000069">
    <property type="protein sequence ID" value="KAK7750141.1"/>
    <property type="molecule type" value="Genomic_DNA"/>
</dbReference>
<keyword evidence="3" id="KW-1185">Reference proteome</keyword>
<evidence type="ECO:0000313" key="2">
    <source>
        <dbReference type="EMBL" id="KAK7750141.1"/>
    </source>
</evidence>
<gene>
    <name evidence="2" type="ORF">SLS62_007890</name>
</gene>
<feature type="compositionally biased region" description="Pro residues" evidence="1">
    <location>
        <begin position="368"/>
        <end position="390"/>
    </location>
</feature>
<protein>
    <submittedName>
        <fullName evidence="2">Uncharacterized protein</fullName>
    </submittedName>
</protein>
<dbReference type="Proteomes" id="UP001320420">
    <property type="component" value="Unassembled WGS sequence"/>
</dbReference>